<keyword evidence="1" id="KW-0805">Transcription regulation</keyword>
<evidence type="ECO:0000313" key="6">
    <source>
        <dbReference type="Proteomes" id="UP000679691"/>
    </source>
</evidence>
<sequence>MNHVTLKSLAKDLGLSTSTVSKALSDSYEISSETKKRVLAHAKDKQYKPNQFAKNLRTGGTNTIGIIISSISNTFMAQIVQGIQEVAQKYEYDFIIMQSQEDADIEKKSLENLFAKGVNGILLSPVHETSNIALLEQMQEEGCPIVLFDRIDSSLNTHKVGVNNFMGSYEATQLLINSGHRRFLHIGAKGVGISKDRFNGFKKALDDADIPFSNDQYLQCTIGDIETMRKEIHEVFSKIKNKSLEIDAIFGGSDIISANCLGILAELDIKVPNEVSVIGFSNSDLAFALNPSLSTITQPAEEIGRLAVEKLEKILSKKRYAHIEFETVELDTTIVLRNSTRK</sequence>
<dbReference type="Pfam" id="PF13407">
    <property type="entry name" value="Peripla_BP_4"/>
    <property type="match status" value="1"/>
</dbReference>
<keyword evidence="6" id="KW-1185">Reference proteome</keyword>
<dbReference type="InterPro" id="IPR028082">
    <property type="entry name" value="Peripla_BP_I"/>
</dbReference>
<dbReference type="InterPro" id="IPR025997">
    <property type="entry name" value="SBP_2_dom"/>
</dbReference>
<dbReference type="CDD" id="cd01392">
    <property type="entry name" value="HTH_LacI"/>
    <property type="match status" value="1"/>
</dbReference>
<evidence type="ECO:0000256" key="1">
    <source>
        <dbReference type="ARBA" id="ARBA00023015"/>
    </source>
</evidence>
<reference evidence="5" key="1">
    <citation type="submission" date="2021-03" db="EMBL/GenBank/DDBJ databases">
        <authorList>
            <person name="Lu T."/>
            <person name="Wang Q."/>
            <person name="Han X."/>
        </authorList>
    </citation>
    <scope>NUCLEOTIDE SEQUENCE</scope>
    <source>
        <strain evidence="5">WQ 2009</strain>
    </source>
</reference>
<dbReference type="Proteomes" id="UP000679691">
    <property type="component" value="Unassembled WGS sequence"/>
</dbReference>
<evidence type="ECO:0000256" key="3">
    <source>
        <dbReference type="ARBA" id="ARBA00023163"/>
    </source>
</evidence>
<keyword evidence="3" id="KW-0804">Transcription</keyword>
<dbReference type="SUPFAM" id="SSF53822">
    <property type="entry name" value="Periplasmic binding protein-like I"/>
    <property type="match status" value="1"/>
</dbReference>
<dbReference type="SUPFAM" id="SSF47413">
    <property type="entry name" value="lambda repressor-like DNA-binding domains"/>
    <property type="match status" value="1"/>
</dbReference>
<comment type="caution">
    <text evidence="5">The sequence shown here is derived from an EMBL/GenBank/DDBJ whole genome shotgun (WGS) entry which is preliminary data.</text>
</comment>
<evidence type="ECO:0000313" key="5">
    <source>
        <dbReference type="EMBL" id="MBP3944578.1"/>
    </source>
</evidence>
<dbReference type="SMART" id="SM00354">
    <property type="entry name" value="HTH_LACI"/>
    <property type="match status" value="1"/>
</dbReference>
<dbReference type="PANTHER" id="PTHR30146:SF109">
    <property type="entry name" value="HTH-TYPE TRANSCRIPTIONAL REGULATOR GALS"/>
    <property type="match status" value="1"/>
</dbReference>
<dbReference type="RefSeq" id="WP_353548091.1">
    <property type="nucleotide sequence ID" value="NZ_JAGKSB010000028.1"/>
</dbReference>
<dbReference type="EMBL" id="JAGKSB010000028">
    <property type="protein sequence ID" value="MBP3944578.1"/>
    <property type="molecule type" value="Genomic_DNA"/>
</dbReference>
<dbReference type="InterPro" id="IPR010982">
    <property type="entry name" value="Lambda_DNA-bd_dom_sf"/>
</dbReference>
<organism evidence="5 6">
    <name type="scientific">Rhinopithecimicrobium faecis</name>
    <dbReference type="NCBI Taxonomy" id="2820698"/>
    <lineage>
        <taxon>Bacteria</taxon>
        <taxon>Pseudomonadati</taxon>
        <taxon>Bacteroidota</taxon>
        <taxon>Sphingobacteriia</taxon>
        <taxon>Sphingobacteriales</taxon>
        <taxon>Sphingobacteriaceae</taxon>
        <taxon>Rhinopithecimicrobium</taxon>
    </lineage>
</organism>
<keyword evidence="2 5" id="KW-0238">DNA-binding</keyword>
<dbReference type="Pfam" id="PF00356">
    <property type="entry name" value="LacI"/>
    <property type="match status" value="1"/>
</dbReference>
<dbReference type="GO" id="GO:0000976">
    <property type="term" value="F:transcription cis-regulatory region binding"/>
    <property type="evidence" value="ECO:0007669"/>
    <property type="project" value="TreeGrafter"/>
</dbReference>
<dbReference type="InterPro" id="IPR000843">
    <property type="entry name" value="HTH_LacI"/>
</dbReference>
<feature type="domain" description="HTH lacI-type" evidence="4">
    <location>
        <begin position="4"/>
        <end position="58"/>
    </location>
</feature>
<name>A0A8T4HGY4_9SPHI</name>
<gene>
    <name evidence="5" type="ORF">J5U18_13650</name>
</gene>
<evidence type="ECO:0000256" key="2">
    <source>
        <dbReference type="ARBA" id="ARBA00023125"/>
    </source>
</evidence>
<evidence type="ECO:0000259" key="4">
    <source>
        <dbReference type="PROSITE" id="PS50932"/>
    </source>
</evidence>
<dbReference type="Gene3D" id="1.10.260.40">
    <property type="entry name" value="lambda repressor-like DNA-binding domains"/>
    <property type="match status" value="1"/>
</dbReference>
<dbReference type="Gene3D" id="3.40.50.2300">
    <property type="match status" value="2"/>
</dbReference>
<protein>
    <submittedName>
        <fullName evidence="5">LacI family DNA-binding transcriptional regulator</fullName>
    </submittedName>
</protein>
<accession>A0A8T4HGY4</accession>
<dbReference type="CDD" id="cd06267">
    <property type="entry name" value="PBP1_LacI_sugar_binding-like"/>
    <property type="match status" value="1"/>
</dbReference>
<dbReference type="PROSITE" id="PS50932">
    <property type="entry name" value="HTH_LACI_2"/>
    <property type="match status" value="1"/>
</dbReference>
<dbReference type="PANTHER" id="PTHR30146">
    <property type="entry name" value="LACI-RELATED TRANSCRIPTIONAL REPRESSOR"/>
    <property type="match status" value="1"/>
</dbReference>
<dbReference type="AlphaFoldDB" id="A0A8T4HGY4"/>
<dbReference type="GO" id="GO:0003700">
    <property type="term" value="F:DNA-binding transcription factor activity"/>
    <property type="evidence" value="ECO:0007669"/>
    <property type="project" value="TreeGrafter"/>
</dbReference>
<proteinExistence type="predicted"/>